<dbReference type="InterPro" id="IPR006553">
    <property type="entry name" value="Leu-rich_rpt_Cys-con_subtyp"/>
</dbReference>
<accession>A0A9P5VBC0</accession>
<feature type="region of interest" description="Disordered" evidence="1">
    <location>
        <begin position="475"/>
        <end position="519"/>
    </location>
</feature>
<dbReference type="Gene3D" id="3.80.10.10">
    <property type="entry name" value="Ribonuclease Inhibitor"/>
    <property type="match status" value="2"/>
</dbReference>
<feature type="compositionally biased region" description="Low complexity" evidence="1">
    <location>
        <begin position="483"/>
        <end position="503"/>
    </location>
</feature>
<evidence type="ECO:0008006" key="4">
    <source>
        <dbReference type="Google" id="ProtNLM"/>
    </source>
</evidence>
<dbReference type="GO" id="GO:0031146">
    <property type="term" value="P:SCF-dependent proteasomal ubiquitin-dependent protein catabolic process"/>
    <property type="evidence" value="ECO:0007669"/>
    <property type="project" value="TreeGrafter"/>
</dbReference>
<evidence type="ECO:0000313" key="2">
    <source>
        <dbReference type="EMBL" id="KAF9151028.1"/>
    </source>
</evidence>
<dbReference type="SUPFAM" id="SSF52058">
    <property type="entry name" value="L domain-like"/>
    <property type="match status" value="1"/>
</dbReference>
<feature type="region of interest" description="Disordered" evidence="1">
    <location>
        <begin position="230"/>
        <end position="249"/>
    </location>
</feature>
<organism evidence="2 3">
    <name type="scientific">Linnemannia schmuckeri</name>
    <dbReference type="NCBI Taxonomy" id="64567"/>
    <lineage>
        <taxon>Eukaryota</taxon>
        <taxon>Fungi</taxon>
        <taxon>Fungi incertae sedis</taxon>
        <taxon>Mucoromycota</taxon>
        <taxon>Mortierellomycotina</taxon>
        <taxon>Mortierellomycetes</taxon>
        <taxon>Mortierellales</taxon>
        <taxon>Mortierellaceae</taxon>
        <taxon>Linnemannia</taxon>
    </lineage>
</organism>
<protein>
    <recommendedName>
        <fullName evidence="4">RNI-like protein</fullName>
    </recommendedName>
</protein>
<feature type="compositionally biased region" description="Low complexity" evidence="1">
    <location>
        <begin position="594"/>
        <end position="639"/>
    </location>
</feature>
<name>A0A9P5VBC0_9FUNG</name>
<dbReference type="PANTHER" id="PTHR13318">
    <property type="entry name" value="PARTNER OF PAIRED, ISOFORM B-RELATED"/>
    <property type="match status" value="1"/>
</dbReference>
<dbReference type="SMART" id="SM00367">
    <property type="entry name" value="LRR_CC"/>
    <property type="match status" value="8"/>
</dbReference>
<keyword evidence="3" id="KW-1185">Reference proteome</keyword>
<dbReference type="GO" id="GO:0019005">
    <property type="term" value="C:SCF ubiquitin ligase complex"/>
    <property type="evidence" value="ECO:0007669"/>
    <property type="project" value="TreeGrafter"/>
</dbReference>
<comment type="caution">
    <text evidence="2">The sequence shown here is derived from an EMBL/GenBank/DDBJ whole genome shotgun (WGS) entry which is preliminary data.</text>
</comment>
<dbReference type="InterPro" id="IPR032675">
    <property type="entry name" value="LRR_dom_sf"/>
</dbReference>
<proteinExistence type="predicted"/>
<dbReference type="InterPro" id="IPR001611">
    <property type="entry name" value="Leu-rich_rpt"/>
</dbReference>
<dbReference type="PROSITE" id="PS51450">
    <property type="entry name" value="LRR"/>
    <property type="match status" value="1"/>
</dbReference>
<evidence type="ECO:0000256" key="1">
    <source>
        <dbReference type="SAM" id="MobiDB-lite"/>
    </source>
</evidence>
<dbReference type="Proteomes" id="UP000748756">
    <property type="component" value="Unassembled WGS sequence"/>
</dbReference>
<dbReference type="AlphaFoldDB" id="A0A9P5VBC0"/>
<evidence type="ECO:0000313" key="3">
    <source>
        <dbReference type="Proteomes" id="UP000748756"/>
    </source>
</evidence>
<dbReference type="EMBL" id="JAAAUQ010000359">
    <property type="protein sequence ID" value="KAF9151028.1"/>
    <property type="molecule type" value="Genomic_DNA"/>
</dbReference>
<reference evidence="2" key="1">
    <citation type="journal article" date="2020" name="Fungal Divers.">
        <title>Resolving the Mortierellaceae phylogeny through synthesis of multi-gene phylogenetics and phylogenomics.</title>
        <authorList>
            <person name="Vandepol N."/>
            <person name="Liber J."/>
            <person name="Desiro A."/>
            <person name="Na H."/>
            <person name="Kennedy M."/>
            <person name="Barry K."/>
            <person name="Grigoriev I.V."/>
            <person name="Miller A.N."/>
            <person name="O'Donnell K."/>
            <person name="Stajich J.E."/>
            <person name="Bonito G."/>
        </authorList>
    </citation>
    <scope>NUCLEOTIDE SEQUENCE</scope>
    <source>
        <strain evidence="2">NRRL 6426</strain>
    </source>
</reference>
<dbReference type="OrthoDB" id="1924287at2759"/>
<gene>
    <name evidence="2" type="ORF">BG015_007154</name>
</gene>
<dbReference type="Pfam" id="PF13516">
    <property type="entry name" value="LRR_6"/>
    <property type="match status" value="2"/>
</dbReference>
<feature type="region of interest" description="Disordered" evidence="1">
    <location>
        <begin position="569"/>
        <end position="660"/>
    </location>
</feature>
<sequence length="922" mass="98433">MPIGCAGKGYIRTFSLAGTTDCQAPRPFPYLPSCITDRHLHAISPSLTHLTSISLSHCTALTDMAVIQLITSSSPYLKSIDLTECRLLTNLTVQVIARLCSQLEELSLRGCGLVTDDAIEEVALHCTRLHSINIGQCQRAGDKSLEALLRASGRMTQLDPSSRVRTRNTQLTKLGVAGCRGITYSGLSAITERLNTAGSTEQEGYLQPQQQSSLVSLEFTCPAVKTPTVENVSGSSMPTSTTATSTRTQSQASRFFRTLPATLEEISIHDAYILSHSDIITLVDQVGPGLKVLRFDHANAINSETLGHVLAVCPNLTVLSIPRASRLDDSGVVQLVGAKCASSLVELDLSSCHSLTDGSLIALAKCTPTSLRTSTLPENDKGKGIQEQPDPCLFPNLRRLDLSYNDKMTLSGIIPLVMSLKNLCALDVSFCGDGVTRSWSSTLESLRPILNPTSSSTMDSTGIDDLLGNTVIESDHSEDEESSNNSQQQQYSPQQEQQLQFSSHVASTSGVPPPQQYGLSSQNLQRFMSGVSPLVNPSRLGLGRYVGPLLNRATSSNNITNTNNDIILQHPQQYPGQGGASFDQTSLGNRRRSSASSMTSSTSTSSTMSSSSSGSSSSSMISDYSSAPSSSSSSSSSSSYQGKSPPTSAGPKRNTHLRRRSCSRILLADRLDVLENTPRRVGIAASFYLESWFTPQHQLQLQHLFQIQSQHQRDLQEIQAAAVQAALSNQMLNQHNANANNATGTTMANLFANSMPFAALSAEMMNHPVMTAIRVGAATVGGINNGGGPPANDHGNDGVGGIAHGAMHGAGVNNTISQNLFDSITNNNETPPQVYQRNRRLSVTAGDGAPGPGAGAGVTGGSRAGVVVVGGGGVRHHHRHHYHHPQYHHHYRRSPLSSAVTGHCEISAWGLIKLREEWAAVI</sequence>
<feature type="compositionally biased region" description="Low complexity" evidence="1">
    <location>
        <begin position="239"/>
        <end position="249"/>
    </location>
</feature>